<reference evidence="1 2" key="1">
    <citation type="submission" date="2009-01" db="EMBL/GenBank/DDBJ databases">
        <authorList>
            <person name="Fulton L."/>
            <person name="Clifton S."/>
            <person name="Chinwalla A.T."/>
            <person name="Mitreva M."/>
            <person name="Sodergren E."/>
            <person name="Weinstock G."/>
            <person name="Clifton S."/>
            <person name="Dooling D.J."/>
            <person name="Fulton B."/>
            <person name="Minx P."/>
            <person name="Pepin K.H."/>
            <person name="Johnson M."/>
            <person name="Bhonagiri V."/>
            <person name="Nash W.E."/>
            <person name="Mardis E.R."/>
            <person name="Wilson R.K."/>
        </authorList>
    </citation>
    <scope>NUCLEOTIDE SEQUENCE [LARGE SCALE GENOMIC DNA]</scope>
    <source>
        <strain evidence="1 2">ATCC 33806</strain>
    </source>
</reference>
<dbReference type="EMBL" id="ACEB01000049">
    <property type="protein sequence ID" value="EEG25684.1"/>
    <property type="molecule type" value="Genomic_DNA"/>
</dbReference>
<name>C0E711_9CORY</name>
<accession>C0E711</accession>
<sequence>MGKDFRHFIRLPKNVIQFPKQRREVNNTPTIHNLLMQPFPEDPGNPC</sequence>
<gene>
    <name evidence="1" type="ORF">CORMATOL_02799</name>
</gene>
<dbReference type="AlphaFoldDB" id="C0E711"/>
<comment type="caution">
    <text evidence="1">The sequence shown here is derived from an EMBL/GenBank/DDBJ whole genome shotgun (WGS) entry which is preliminary data.</text>
</comment>
<dbReference type="Proteomes" id="UP000006247">
    <property type="component" value="Unassembled WGS sequence"/>
</dbReference>
<organism evidence="1 2">
    <name type="scientific">Corynebacterium matruchotii ATCC 33806</name>
    <dbReference type="NCBI Taxonomy" id="566549"/>
    <lineage>
        <taxon>Bacteria</taxon>
        <taxon>Bacillati</taxon>
        <taxon>Actinomycetota</taxon>
        <taxon>Actinomycetes</taxon>
        <taxon>Mycobacteriales</taxon>
        <taxon>Corynebacteriaceae</taxon>
        <taxon>Corynebacterium</taxon>
    </lineage>
</organism>
<proteinExistence type="predicted"/>
<evidence type="ECO:0000313" key="2">
    <source>
        <dbReference type="Proteomes" id="UP000006247"/>
    </source>
</evidence>
<protein>
    <submittedName>
        <fullName evidence="1">Uncharacterized protein</fullName>
    </submittedName>
</protein>
<evidence type="ECO:0000313" key="1">
    <source>
        <dbReference type="EMBL" id="EEG25684.1"/>
    </source>
</evidence>
<dbReference type="HOGENOM" id="CLU_3166982_0_0_11"/>